<dbReference type="PANTHER" id="PTHR11353">
    <property type="entry name" value="CHAPERONIN"/>
    <property type="match status" value="1"/>
</dbReference>
<dbReference type="SUPFAM" id="SSF52029">
    <property type="entry name" value="GroEL apical domain-like"/>
    <property type="match status" value="1"/>
</dbReference>
<evidence type="ECO:0000256" key="3">
    <source>
        <dbReference type="ARBA" id="ARBA00022840"/>
    </source>
</evidence>
<dbReference type="InterPro" id="IPR027409">
    <property type="entry name" value="GroEL-like_apical_dom_sf"/>
</dbReference>
<dbReference type="InterPro" id="IPR017998">
    <property type="entry name" value="Chaperone_TCP-1"/>
</dbReference>
<evidence type="ECO:0000256" key="1">
    <source>
        <dbReference type="ARBA" id="ARBA00008020"/>
    </source>
</evidence>
<accession>A0A0H5BHN4</accession>
<dbReference type="Pfam" id="PF00118">
    <property type="entry name" value="Cpn60_TCP1"/>
    <property type="match status" value="1"/>
</dbReference>
<gene>
    <name evidence="6" type="primary">tcpG</name>
</gene>
<feature type="transmembrane region" description="Helical" evidence="5">
    <location>
        <begin position="6"/>
        <end position="28"/>
    </location>
</feature>
<sequence>MICLFYVIFTYVLKIYIISAFMNIIYLLNIHNYSENNFLIEILKNNYGPLSKFFFMYKLNNHFLISPDTYTLLINLKNTNYIDSLMIIKTIKHYEIFFDGTKYIILFTSFLFEYYTANFKNTNNHTRTNILLTGKLVLKLLVSVLIKFSENIDLKNIFNCGKVIYHISSHFNIFSKKIIEHIIGTLKYKLKILFFYKKKISDIIIETFLTQKNSNIKIFTGIILKHSKTEKIKFLKNPTLITEEFISDILRNNSISDLEDKSISNLKNIEKVENLKLIKIFKNKKINCLITKKKINDFLCYYLSLNKIMILISHKLSDFYRIKTLTYTTKTFIGKAKTITSIFINERHYVLITQFNEFTDKLTILIKSNDFLLAKLLKHQLTRLFCLFRLALTDTRLLFGCGYTELFIFIKLKKVLMHNTFYSDSFNISKIFLWFYLKVNTNNLFFTKIVDYFSKENSHFSFKEFTYDCYMIKWQSIRTIFLLFWDLININLENKLIIDKSFLNHL</sequence>
<protein>
    <submittedName>
        <fullName evidence="6">T-complex protein gamma SU</fullName>
    </submittedName>
</protein>
<keyword evidence="3" id="KW-0067">ATP-binding</keyword>
<dbReference type="GO" id="GO:0005524">
    <property type="term" value="F:ATP binding"/>
    <property type="evidence" value="ECO:0007669"/>
    <property type="project" value="UniProtKB-KW"/>
</dbReference>
<dbReference type="InterPro" id="IPR027413">
    <property type="entry name" value="GROEL-like_equatorial_sf"/>
</dbReference>
<keyword evidence="6" id="KW-0542">Nucleomorph</keyword>
<dbReference type="InterPro" id="IPR002423">
    <property type="entry name" value="Cpn60/GroEL/TCP-1"/>
</dbReference>
<proteinExistence type="inferred from homology"/>
<evidence type="ECO:0000256" key="2">
    <source>
        <dbReference type="ARBA" id="ARBA00022741"/>
    </source>
</evidence>
<geneLocation type="nucleomorph" evidence="6"/>
<name>A0A0H5BHN4_9EUKA</name>
<reference evidence="6" key="1">
    <citation type="journal article" date="2015" name="Genome Biol. Evol.">
        <title>Nucleomorph Genome Sequences of Two Chlorarachniophytes, Amorphochlora amoebiformis and Lotharella vacuolata.</title>
        <authorList>
            <person name="Suzuki S."/>
            <person name="Shirato S."/>
            <person name="Hirakawa Y."/>
            <person name="Ishida K."/>
        </authorList>
    </citation>
    <scope>NUCLEOTIDE SEQUENCE</scope>
    <source>
        <strain evidence="6">CCMP240</strain>
    </source>
</reference>
<keyword evidence="5" id="KW-1133">Transmembrane helix</keyword>
<organism evidence="6">
    <name type="scientific">Lotharella vacuolata</name>
    <dbReference type="NCBI Taxonomy" id="74820"/>
    <lineage>
        <taxon>Eukaryota</taxon>
        <taxon>Sar</taxon>
        <taxon>Rhizaria</taxon>
        <taxon>Cercozoa</taxon>
        <taxon>Chlorarachniophyceae</taxon>
        <taxon>Lotharella</taxon>
    </lineage>
</organism>
<evidence type="ECO:0000256" key="4">
    <source>
        <dbReference type="ARBA" id="ARBA00023186"/>
    </source>
</evidence>
<keyword evidence="4" id="KW-0143">Chaperone</keyword>
<dbReference type="AlphaFoldDB" id="A0A0H5BHN4"/>
<evidence type="ECO:0000313" key="6">
    <source>
        <dbReference type="EMBL" id="BAS01648.1"/>
    </source>
</evidence>
<keyword evidence="5" id="KW-0812">Transmembrane</keyword>
<dbReference type="SUPFAM" id="SSF48592">
    <property type="entry name" value="GroEL equatorial domain-like"/>
    <property type="match status" value="1"/>
</dbReference>
<keyword evidence="2" id="KW-0547">Nucleotide-binding</keyword>
<dbReference type="GO" id="GO:0140662">
    <property type="term" value="F:ATP-dependent protein folding chaperone"/>
    <property type="evidence" value="ECO:0007669"/>
    <property type="project" value="InterPro"/>
</dbReference>
<keyword evidence="5" id="KW-0472">Membrane</keyword>
<dbReference type="EMBL" id="AB996601">
    <property type="protein sequence ID" value="BAS01648.1"/>
    <property type="molecule type" value="Genomic_DNA"/>
</dbReference>
<comment type="similarity">
    <text evidence="1">Belongs to the TCP-1 chaperonin family.</text>
</comment>
<evidence type="ECO:0000256" key="5">
    <source>
        <dbReference type="SAM" id="Phobius"/>
    </source>
</evidence>